<evidence type="ECO:0000259" key="4">
    <source>
        <dbReference type="Pfam" id="PF00135"/>
    </source>
</evidence>
<dbReference type="AlphaFoldDB" id="A0A443SRL7"/>
<dbReference type="InterPro" id="IPR029058">
    <property type="entry name" value="AB_hydrolase_fold"/>
</dbReference>
<proteinExistence type="inferred from homology"/>
<dbReference type="InterPro" id="IPR002018">
    <property type="entry name" value="CarbesteraseB"/>
</dbReference>
<dbReference type="VEuPathDB" id="VectorBase:LDEU001891"/>
<evidence type="ECO:0000256" key="2">
    <source>
        <dbReference type="ARBA" id="ARBA00022729"/>
    </source>
</evidence>
<accession>A0A443SRL7</accession>
<dbReference type="OrthoDB" id="3200163at2759"/>
<gene>
    <name evidence="5" type="ORF">B4U80_03045</name>
</gene>
<dbReference type="PROSITE" id="PS00941">
    <property type="entry name" value="CARBOXYLESTERASE_B_2"/>
    <property type="match status" value="1"/>
</dbReference>
<dbReference type="Pfam" id="PF00135">
    <property type="entry name" value="COesterase"/>
    <property type="match status" value="1"/>
</dbReference>
<reference evidence="5 6" key="1">
    <citation type="journal article" date="2018" name="Gigascience">
        <title>Genomes of trombidid mites reveal novel predicted allergens and laterally-transferred genes associated with secondary metabolism.</title>
        <authorList>
            <person name="Dong X."/>
            <person name="Chaisiri K."/>
            <person name="Xia D."/>
            <person name="Armstrong S.D."/>
            <person name="Fang Y."/>
            <person name="Donnelly M.J."/>
            <person name="Kadowaki T."/>
            <person name="McGarry J.W."/>
            <person name="Darby A.C."/>
            <person name="Makepeace B.L."/>
        </authorList>
    </citation>
    <scope>NUCLEOTIDE SEQUENCE [LARGE SCALE GENOMIC DNA]</scope>
    <source>
        <strain evidence="5">UoL-UT</strain>
    </source>
</reference>
<keyword evidence="6" id="KW-1185">Reference proteome</keyword>
<comment type="similarity">
    <text evidence="1">Belongs to the type-B carboxylesterase/lipase family.</text>
</comment>
<dbReference type="InterPro" id="IPR051093">
    <property type="entry name" value="Neuroligin/BSAL"/>
</dbReference>
<comment type="caution">
    <text evidence="5">The sequence shown here is derived from an EMBL/GenBank/DDBJ whole genome shotgun (WGS) entry which is preliminary data.</text>
</comment>
<evidence type="ECO:0000256" key="3">
    <source>
        <dbReference type="ARBA" id="ARBA00023180"/>
    </source>
</evidence>
<dbReference type="Proteomes" id="UP000288716">
    <property type="component" value="Unassembled WGS sequence"/>
</dbReference>
<dbReference type="SUPFAM" id="SSF53474">
    <property type="entry name" value="alpha/beta-Hydrolases"/>
    <property type="match status" value="1"/>
</dbReference>
<evidence type="ECO:0000313" key="5">
    <source>
        <dbReference type="EMBL" id="RWS30149.1"/>
    </source>
</evidence>
<evidence type="ECO:0000256" key="1">
    <source>
        <dbReference type="ARBA" id="ARBA00005964"/>
    </source>
</evidence>
<feature type="domain" description="Carboxylesterase type B" evidence="4">
    <location>
        <begin position="13"/>
        <end position="95"/>
    </location>
</feature>
<name>A0A443SRL7_9ACAR</name>
<evidence type="ECO:0000313" key="6">
    <source>
        <dbReference type="Proteomes" id="UP000288716"/>
    </source>
</evidence>
<dbReference type="PANTHER" id="PTHR43903">
    <property type="entry name" value="NEUROLIGIN"/>
    <property type="match status" value="1"/>
</dbReference>
<sequence length="111" mass="12631">MLRDVYICTVMRIPYASPPTGKLRFMPPVTAAHWSNIKNAHSAAPVCPQTLPDIKNETFALQRMTYGRLSVLKRMLPMLQNQSEDCLYLNIYTPVALVFEIRIFSAISKQS</sequence>
<dbReference type="Gene3D" id="3.40.50.1820">
    <property type="entry name" value="alpha/beta hydrolase"/>
    <property type="match status" value="1"/>
</dbReference>
<keyword evidence="2" id="KW-0732">Signal</keyword>
<organism evidence="5 6">
    <name type="scientific">Leptotrombidium deliense</name>
    <dbReference type="NCBI Taxonomy" id="299467"/>
    <lineage>
        <taxon>Eukaryota</taxon>
        <taxon>Metazoa</taxon>
        <taxon>Ecdysozoa</taxon>
        <taxon>Arthropoda</taxon>
        <taxon>Chelicerata</taxon>
        <taxon>Arachnida</taxon>
        <taxon>Acari</taxon>
        <taxon>Acariformes</taxon>
        <taxon>Trombidiformes</taxon>
        <taxon>Prostigmata</taxon>
        <taxon>Anystina</taxon>
        <taxon>Parasitengona</taxon>
        <taxon>Trombiculoidea</taxon>
        <taxon>Trombiculidae</taxon>
        <taxon>Leptotrombidium</taxon>
    </lineage>
</organism>
<dbReference type="STRING" id="299467.A0A443SRL7"/>
<dbReference type="EMBL" id="NCKV01000619">
    <property type="protein sequence ID" value="RWS30149.1"/>
    <property type="molecule type" value="Genomic_DNA"/>
</dbReference>
<protein>
    <recommendedName>
        <fullName evidence="4">Carboxylesterase type B domain-containing protein</fullName>
    </recommendedName>
</protein>
<keyword evidence="3" id="KW-0325">Glycoprotein</keyword>
<dbReference type="InterPro" id="IPR019819">
    <property type="entry name" value="Carboxylesterase_B_CS"/>
</dbReference>